<evidence type="ECO:0000313" key="2">
    <source>
        <dbReference type="Proteomes" id="UP000194161"/>
    </source>
</evidence>
<accession>A0A1W6ZH20</accession>
<dbReference type="KEGG" id="bgm:CAL15_20625"/>
<keyword evidence="2" id="KW-1185">Reference proteome</keyword>
<dbReference type="OrthoDB" id="8853072at2"/>
<sequence length="85" mass="9481">MAALLLTHVHETTSDDEIKAFLNKYGLPSFDEIQRVPSTGGRPAVLLKFNDASAAALQTLVPRIHNVYWKERTITAMIMRESPGE</sequence>
<proteinExistence type="predicted"/>
<dbReference type="AlphaFoldDB" id="A0A1W6ZH20"/>
<reference evidence="1 2" key="1">
    <citation type="submission" date="2017-05" db="EMBL/GenBank/DDBJ databases">
        <title>Complete and WGS of Bordetella genogroups.</title>
        <authorList>
            <person name="Spilker T."/>
            <person name="LiPuma J."/>
        </authorList>
    </citation>
    <scope>NUCLEOTIDE SEQUENCE [LARGE SCALE GENOMIC DNA]</scope>
    <source>
        <strain evidence="1 2">AU7206</strain>
    </source>
</reference>
<dbReference type="STRING" id="463040.CAL15_20625"/>
<dbReference type="EMBL" id="CP021111">
    <property type="protein sequence ID" value="ARP96555.1"/>
    <property type="molecule type" value="Genomic_DNA"/>
</dbReference>
<evidence type="ECO:0000313" key="1">
    <source>
        <dbReference type="EMBL" id="ARP96555.1"/>
    </source>
</evidence>
<evidence type="ECO:0008006" key="3">
    <source>
        <dbReference type="Google" id="ProtNLM"/>
    </source>
</evidence>
<gene>
    <name evidence="1" type="ORF">CAL15_20625</name>
</gene>
<protein>
    <recommendedName>
        <fullName evidence="3">RNA-binding protein</fullName>
    </recommendedName>
</protein>
<dbReference type="Proteomes" id="UP000194161">
    <property type="component" value="Chromosome"/>
</dbReference>
<name>A0A1W6ZH20_9BORD</name>
<dbReference type="RefSeq" id="WP_086080204.1">
    <property type="nucleotide sequence ID" value="NZ_CP021111.1"/>
</dbReference>
<organism evidence="1 2">
    <name type="scientific">Bordetella genomosp. 13</name>
    <dbReference type="NCBI Taxonomy" id="463040"/>
    <lineage>
        <taxon>Bacteria</taxon>
        <taxon>Pseudomonadati</taxon>
        <taxon>Pseudomonadota</taxon>
        <taxon>Betaproteobacteria</taxon>
        <taxon>Burkholderiales</taxon>
        <taxon>Alcaligenaceae</taxon>
        <taxon>Bordetella</taxon>
    </lineage>
</organism>